<name>A0ABW7MZZ7_9FLAO</name>
<comment type="caution">
    <text evidence="2">The sequence shown here is derived from an EMBL/GenBank/DDBJ whole genome shotgun (WGS) entry which is preliminary data.</text>
</comment>
<dbReference type="EMBL" id="JBAWKB010000001">
    <property type="protein sequence ID" value="MFH6771332.1"/>
    <property type="molecule type" value="Genomic_DNA"/>
</dbReference>
<feature type="coiled-coil region" evidence="1">
    <location>
        <begin position="16"/>
        <end position="80"/>
    </location>
</feature>
<keyword evidence="3" id="KW-1185">Reference proteome</keyword>
<dbReference type="RefSeq" id="WP_344740374.1">
    <property type="nucleotide sequence ID" value="NZ_BAABAY010000001.1"/>
</dbReference>
<evidence type="ECO:0000256" key="1">
    <source>
        <dbReference type="SAM" id="Coils"/>
    </source>
</evidence>
<reference evidence="2 3" key="1">
    <citation type="submission" date="2024-02" db="EMBL/GenBank/DDBJ databases">
        <title>A Gaetbulibacter species isolated from tidal flats and genomic insights of their niches.</title>
        <authorList>
            <person name="Ye Y."/>
        </authorList>
    </citation>
    <scope>NUCLEOTIDE SEQUENCE [LARGE SCALE GENOMIC DNA]</scope>
    <source>
        <strain evidence="2 3">KYW382</strain>
    </source>
</reference>
<keyword evidence="1" id="KW-0175">Coiled coil</keyword>
<organism evidence="2 3">
    <name type="scientific">Gaetbulibacter aestuarii</name>
    <dbReference type="NCBI Taxonomy" id="1502358"/>
    <lineage>
        <taxon>Bacteria</taxon>
        <taxon>Pseudomonadati</taxon>
        <taxon>Bacteroidota</taxon>
        <taxon>Flavobacteriia</taxon>
        <taxon>Flavobacteriales</taxon>
        <taxon>Flavobacteriaceae</taxon>
        <taxon>Gaetbulibacter</taxon>
    </lineage>
</organism>
<protein>
    <submittedName>
        <fullName evidence="2">Uncharacterized protein</fullName>
    </submittedName>
</protein>
<sequence length="138" mass="16492">METLEFYRSFNGNKTIEELQYNITKAISKLENLDIELEFYDVLLEKPIYKSQMLNLYERLSGFKNEVQVLEKKRSDLLNDLQSHLHLIKNKLECQDMACDNFFIKAQDTMEMRVVNYQNSLSDFKFKLFPYLKSVLIN</sequence>
<dbReference type="Proteomes" id="UP001610100">
    <property type="component" value="Unassembled WGS sequence"/>
</dbReference>
<proteinExistence type="predicted"/>
<gene>
    <name evidence="2" type="ORF">V8G58_05240</name>
</gene>
<evidence type="ECO:0000313" key="2">
    <source>
        <dbReference type="EMBL" id="MFH6771332.1"/>
    </source>
</evidence>
<evidence type="ECO:0000313" key="3">
    <source>
        <dbReference type="Proteomes" id="UP001610100"/>
    </source>
</evidence>
<accession>A0ABW7MZZ7</accession>